<gene>
    <name evidence="1" type="ORF">B0B51_00520</name>
</gene>
<proteinExistence type="predicted"/>
<organism evidence="1 2">
    <name type="scientific">blood disease bacterium A2-HR MARDI</name>
    <dbReference type="NCBI Taxonomy" id="1944648"/>
    <lineage>
        <taxon>Bacteria</taxon>
        <taxon>Pseudomonadati</taxon>
        <taxon>Pseudomonadota</taxon>
        <taxon>Betaproteobacteria</taxon>
        <taxon>Burkholderiales</taxon>
        <taxon>Burkholderiaceae</taxon>
        <taxon>Ralstonia</taxon>
        <taxon>Ralstonia solanacearum species complex</taxon>
    </lineage>
</organism>
<reference evidence="1 2" key="1">
    <citation type="submission" date="2017-02" db="EMBL/GenBank/DDBJ databases">
        <title>Blood Disease Bacterium A2-HR MARDI.</title>
        <authorList>
            <person name="Badrun R."/>
            <person name="Abu Bakar N."/>
            <person name="Laboh R."/>
        </authorList>
    </citation>
    <scope>NUCLEOTIDE SEQUENCE [LARGE SCALE GENOMIC DNA]</scope>
    <source>
        <strain evidence="1 2">A2-HR MARDI</strain>
    </source>
</reference>
<evidence type="ECO:0000313" key="2">
    <source>
        <dbReference type="Proteomes" id="UP000189628"/>
    </source>
</evidence>
<name>A0A1U9VDT5_9RALS</name>
<accession>A0A1U9VDT5</accession>
<dbReference type="AlphaFoldDB" id="A0A1U9VDT5"/>
<dbReference type="EMBL" id="CP019911">
    <property type="protein sequence ID" value="AQW28655.1"/>
    <property type="molecule type" value="Genomic_DNA"/>
</dbReference>
<protein>
    <submittedName>
        <fullName evidence="1">Uncharacterized protein</fullName>
    </submittedName>
</protein>
<sequence>MERWEYGDPFEVVARREAIAQRQERACGQCVHKVSIDWKGETYHGCEYKRRTYGVRCEFYREKKA</sequence>
<dbReference type="RefSeq" id="WP_078221563.1">
    <property type="nucleotide sequence ID" value="NZ_CP019911.1"/>
</dbReference>
<dbReference type="Proteomes" id="UP000189628">
    <property type="component" value="Chromosome"/>
</dbReference>
<evidence type="ECO:0000313" key="1">
    <source>
        <dbReference type="EMBL" id="AQW28655.1"/>
    </source>
</evidence>